<gene>
    <name evidence="1" type="ORF">DI392_12230</name>
</gene>
<dbReference type="AlphaFoldDB" id="A0A2U3B8D3"/>
<evidence type="ECO:0000313" key="2">
    <source>
        <dbReference type="Proteomes" id="UP000245362"/>
    </source>
</evidence>
<organism evidence="1 2">
    <name type="scientific">Vibrio albus</name>
    <dbReference type="NCBI Taxonomy" id="2200953"/>
    <lineage>
        <taxon>Bacteria</taxon>
        <taxon>Pseudomonadati</taxon>
        <taxon>Pseudomonadota</taxon>
        <taxon>Gammaproteobacteria</taxon>
        <taxon>Vibrionales</taxon>
        <taxon>Vibrionaceae</taxon>
        <taxon>Vibrio</taxon>
    </lineage>
</organism>
<evidence type="ECO:0000313" key="1">
    <source>
        <dbReference type="EMBL" id="PWI33069.1"/>
    </source>
</evidence>
<dbReference type="EMBL" id="QFWT01000006">
    <property type="protein sequence ID" value="PWI33069.1"/>
    <property type="molecule type" value="Genomic_DNA"/>
</dbReference>
<name>A0A2U3B8D3_9VIBR</name>
<dbReference type="Pfam" id="PF03864">
    <property type="entry name" value="Phage_cap_E"/>
    <property type="match status" value="1"/>
</dbReference>
<accession>A0A2U3B8D3</accession>
<dbReference type="RefSeq" id="WP_109320186.1">
    <property type="nucleotide sequence ID" value="NZ_QFWT01000006.1"/>
</dbReference>
<dbReference type="InterPro" id="IPR005564">
    <property type="entry name" value="Major_capsid_GpE"/>
</dbReference>
<protein>
    <submittedName>
        <fullName evidence="1">Major capsid protein E</fullName>
    </submittedName>
</protein>
<comment type="caution">
    <text evidence="1">The sequence shown here is derived from an EMBL/GenBank/DDBJ whole genome shotgun (WGS) entry which is preliminary data.</text>
</comment>
<dbReference type="Proteomes" id="UP000245362">
    <property type="component" value="Unassembled WGS sequence"/>
</dbReference>
<keyword evidence="2" id="KW-1185">Reference proteome</keyword>
<sequence>MSFYTKNCEELISNQDMFSVSALTDAINQSDTVPGRIKALKLFEERGISTTDFAIEYKNGFVNLVKNSIRGSDGQMNDDDKRKIIKFATTHLKQFGSLLADDFQNTRPFGNQSYEDLVQDFMLERFDVMKNNNEATIEYQRAGAFVGKILDADGEVILDIHDAFGIVPEVDELDVTTADTKKQIRAIKKKSRDALKVTNVPRWVALCGSTFFDALESAEDVKESYKYYKDGEVLRDDNDSILFGSVVWEEYDAFVGDTRFIASDEAILIPVVPGLCLTRFAPADYNDTVNTIGVPHYARTEPKSMNRGFDLECQSNPISIITVPLAVRRIKLKSA</sequence>
<dbReference type="OrthoDB" id="6388191at2"/>
<reference evidence="1 2" key="1">
    <citation type="submission" date="2018-05" db="EMBL/GenBank/DDBJ databases">
        <title>Vibrio limimaris sp. nov., isolated from marine sediment.</title>
        <authorList>
            <person name="Li C.-M."/>
        </authorList>
    </citation>
    <scope>NUCLEOTIDE SEQUENCE [LARGE SCALE GENOMIC DNA]</scope>
    <source>
        <strain evidence="1 2">E4404</strain>
    </source>
</reference>
<proteinExistence type="predicted"/>